<reference evidence="1 2" key="1">
    <citation type="journal article" date="2017" name="Int. J. Syst. Evol. Microbiol.">
        <title>Photobacterium alginatilyticum sp. nov., a marine bacterium isolated from bottom seawater.</title>
        <authorList>
            <person name="Wang X."/>
            <person name="Wang Y."/>
            <person name="Yang X."/>
            <person name="Sun H."/>
            <person name="Li B."/>
            <person name="Zhang X.H."/>
        </authorList>
    </citation>
    <scope>NUCLEOTIDE SEQUENCE [LARGE SCALE GENOMIC DNA]</scope>
    <source>
        <strain evidence="1 2">P03D4</strain>
    </source>
</reference>
<evidence type="ECO:0000313" key="2">
    <source>
        <dbReference type="Proteomes" id="UP000738517"/>
    </source>
</evidence>
<dbReference type="RefSeq" id="WP_160649231.1">
    <property type="nucleotide sequence ID" value="NZ_RSEJ01000004.1"/>
</dbReference>
<name>A0ABW9YG05_9GAMM</name>
<dbReference type="Proteomes" id="UP000738517">
    <property type="component" value="Unassembled WGS sequence"/>
</dbReference>
<evidence type="ECO:0000313" key="1">
    <source>
        <dbReference type="EMBL" id="NBI52099.1"/>
    </source>
</evidence>
<organism evidence="1 2">
    <name type="scientific">Photobacterium alginatilyticum</name>
    <dbReference type="NCBI Taxonomy" id="1775171"/>
    <lineage>
        <taxon>Bacteria</taxon>
        <taxon>Pseudomonadati</taxon>
        <taxon>Pseudomonadota</taxon>
        <taxon>Gammaproteobacteria</taxon>
        <taxon>Vibrionales</taxon>
        <taxon>Vibrionaceae</taxon>
        <taxon>Photobacterium</taxon>
    </lineage>
</organism>
<keyword evidence="2" id="KW-1185">Reference proteome</keyword>
<accession>A0ABW9YG05</accession>
<sequence length="71" mass="8101">MDMNAADLNKHVQTYPDMKCSACGEMYNYVFLQSATLAFCPTLNMVELDEALLQIKQERLQGRVDVTCKDH</sequence>
<protein>
    <submittedName>
        <fullName evidence="1">Uncharacterized protein</fullName>
    </submittedName>
</protein>
<proteinExistence type="predicted"/>
<gene>
    <name evidence="1" type="ORF">EIZ48_05870</name>
</gene>
<dbReference type="EMBL" id="RSEJ01000004">
    <property type="protein sequence ID" value="NBI52099.1"/>
    <property type="molecule type" value="Genomic_DNA"/>
</dbReference>
<comment type="caution">
    <text evidence="1">The sequence shown here is derived from an EMBL/GenBank/DDBJ whole genome shotgun (WGS) entry which is preliminary data.</text>
</comment>